<dbReference type="InterPro" id="IPR050901">
    <property type="entry name" value="BP-dep_ABC_trans_perm"/>
</dbReference>
<keyword evidence="3" id="KW-1003">Cell membrane</keyword>
<dbReference type="OrthoDB" id="9815445at2"/>
<dbReference type="KEGG" id="dea:FPZ08_13370"/>
<feature type="transmembrane region" description="Helical" evidence="7">
    <location>
        <begin position="87"/>
        <end position="108"/>
    </location>
</feature>
<comment type="subcellular location">
    <subcellularLocation>
        <location evidence="1 7">Cell membrane</location>
        <topology evidence="1 7">Multi-pass membrane protein</topology>
    </subcellularLocation>
</comment>
<dbReference type="RefSeq" id="WP_146290475.1">
    <property type="nucleotide sequence ID" value="NZ_CP042304.1"/>
</dbReference>
<feature type="domain" description="ABC transmembrane type-1" evidence="8">
    <location>
        <begin position="83"/>
        <end position="273"/>
    </location>
</feature>
<dbReference type="PANTHER" id="PTHR32243">
    <property type="entry name" value="MALTOSE TRANSPORT SYSTEM PERMEASE-RELATED"/>
    <property type="match status" value="1"/>
</dbReference>
<dbReference type="AlphaFoldDB" id="A0A5B8LTQ6"/>
<dbReference type="Gene3D" id="1.10.3720.10">
    <property type="entry name" value="MetI-like"/>
    <property type="match status" value="1"/>
</dbReference>
<dbReference type="SUPFAM" id="SSF161098">
    <property type="entry name" value="MetI-like"/>
    <property type="match status" value="1"/>
</dbReference>
<dbReference type="Pfam" id="PF00528">
    <property type="entry name" value="BPD_transp_1"/>
    <property type="match status" value="1"/>
</dbReference>
<protein>
    <submittedName>
        <fullName evidence="9">Carbohydrate ABC transporter permease</fullName>
    </submittedName>
</protein>
<feature type="transmembrane region" description="Helical" evidence="7">
    <location>
        <begin position="153"/>
        <end position="174"/>
    </location>
</feature>
<evidence type="ECO:0000256" key="2">
    <source>
        <dbReference type="ARBA" id="ARBA00022448"/>
    </source>
</evidence>
<keyword evidence="5 7" id="KW-1133">Transmembrane helix</keyword>
<name>A0A5B8LTQ6_9HYPH</name>
<evidence type="ECO:0000259" key="8">
    <source>
        <dbReference type="PROSITE" id="PS50928"/>
    </source>
</evidence>
<dbReference type="PROSITE" id="PS50928">
    <property type="entry name" value="ABC_TM1"/>
    <property type="match status" value="1"/>
</dbReference>
<keyword evidence="2 7" id="KW-0813">Transport</keyword>
<comment type="similarity">
    <text evidence="7">Belongs to the binding-protein-dependent transport system permease family.</text>
</comment>
<dbReference type="Proteomes" id="UP000315364">
    <property type="component" value="Chromosome"/>
</dbReference>
<dbReference type="PANTHER" id="PTHR32243:SF18">
    <property type="entry name" value="INNER MEMBRANE ABC TRANSPORTER PERMEASE PROTEIN YCJP"/>
    <property type="match status" value="1"/>
</dbReference>
<reference evidence="9 10" key="1">
    <citation type="submission" date="2019-07" db="EMBL/GenBank/DDBJ databases">
        <title>Full genome sequence of Devosia sp. Gsoil 520.</title>
        <authorList>
            <person name="Im W.-T."/>
        </authorList>
    </citation>
    <scope>NUCLEOTIDE SEQUENCE [LARGE SCALE GENOMIC DNA]</scope>
    <source>
        <strain evidence="9 10">Gsoil 520</strain>
    </source>
</reference>
<evidence type="ECO:0000256" key="3">
    <source>
        <dbReference type="ARBA" id="ARBA00022475"/>
    </source>
</evidence>
<evidence type="ECO:0000256" key="7">
    <source>
        <dbReference type="RuleBase" id="RU363032"/>
    </source>
</evidence>
<accession>A0A5B8LTQ6</accession>
<evidence type="ECO:0000256" key="5">
    <source>
        <dbReference type="ARBA" id="ARBA00022989"/>
    </source>
</evidence>
<dbReference type="InterPro" id="IPR000515">
    <property type="entry name" value="MetI-like"/>
</dbReference>
<organism evidence="9 10">
    <name type="scientific">Devosia ginsengisoli</name>
    <dbReference type="NCBI Taxonomy" id="400770"/>
    <lineage>
        <taxon>Bacteria</taxon>
        <taxon>Pseudomonadati</taxon>
        <taxon>Pseudomonadota</taxon>
        <taxon>Alphaproteobacteria</taxon>
        <taxon>Hyphomicrobiales</taxon>
        <taxon>Devosiaceae</taxon>
        <taxon>Devosia</taxon>
    </lineage>
</organism>
<dbReference type="EMBL" id="CP042304">
    <property type="protein sequence ID" value="QDZ11657.1"/>
    <property type="molecule type" value="Genomic_DNA"/>
</dbReference>
<feature type="transmembrane region" description="Helical" evidence="7">
    <location>
        <begin position="129"/>
        <end position="147"/>
    </location>
</feature>
<dbReference type="InterPro" id="IPR035906">
    <property type="entry name" value="MetI-like_sf"/>
</dbReference>
<gene>
    <name evidence="9" type="ORF">FPZ08_13370</name>
</gene>
<keyword evidence="6 7" id="KW-0472">Membrane</keyword>
<keyword evidence="10" id="KW-1185">Reference proteome</keyword>
<feature type="transmembrane region" description="Helical" evidence="7">
    <location>
        <begin position="208"/>
        <end position="229"/>
    </location>
</feature>
<keyword evidence="4 7" id="KW-0812">Transmembrane</keyword>
<evidence type="ECO:0000256" key="6">
    <source>
        <dbReference type="ARBA" id="ARBA00023136"/>
    </source>
</evidence>
<evidence type="ECO:0000313" key="10">
    <source>
        <dbReference type="Proteomes" id="UP000315364"/>
    </source>
</evidence>
<sequence>MTQTSSPAGAATPVYRRRNNGIFHYVVLIVLSLICLAPIWIMISTSFKPDVAVQSSTPMWFFFVPTLDNYVNIFGRGNFDRYLGNSLIIALSSTLLTLLAGGLCAYALARAQFRGRSFLANGTLLIRMVPPAVLAIPVFAIVTGFAIDADFVVLILLYTALNLPFAIWLLFGFYQQIPVELEEAAIVDGASPLQVFFQVLMPLMKSGYAVAAIFTFRIAWNEFILALLLTGRQSRTLPVATSTFITDTGVEWGRIMAMGTLIAIPPLLFTFFAARQIIAGMTAGAVKG</sequence>
<evidence type="ECO:0000256" key="4">
    <source>
        <dbReference type="ARBA" id="ARBA00022692"/>
    </source>
</evidence>
<feature type="transmembrane region" description="Helical" evidence="7">
    <location>
        <begin position="22"/>
        <end position="43"/>
    </location>
</feature>
<proteinExistence type="inferred from homology"/>
<dbReference type="CDD" id="cd06261">
    <property type="entry name" value="TM_PBP2"/>
    <property type="match status" value="1"/>
</dbReference>
<feature type="transmembrane region" description="Helical" evidence="7">
    <location>
        <begin position="255"/>
        <end position="274"/>
    </location>
</feature>
<dbReference type="GO" id="GO:0005886">
    <property type="term" value="C:plasma membrane"/>
    <property type="evidence" value="ECO:0007669"/>
    <property type="project" value="UniProtKB-SubCell"/>
</dbReference>
<dbReference type="GO" id="GO:0055085">
    <property type="term" value="P:transmembrane transport"/>
    <property type="evidence" value="ECO:0007669"/>
    <property type="project" value="InterPro"/>
</dbReference>
<evidence type="ECO:0000313" key="9">
    <source>
        <dbReference type="EMBL" id="QDZ11657.1"/>
    </source>
</evidence>
<evidence type="ECO:0000256" key="1">
    <source>
        <dbReference type="ARBA" id="ARBA00004651"/>
    </source>
</evidence>